<reference evidence="2" key="2">
    <citation type="submission" date="2018-11" db="EMBL/GenBank/DDBJ databases">
        <title>Trombidioid mite genomics.</title>
        <authorList>
            <person name="Dong X."/>
        </authorList>
    </citation>
    <scope>NUCLEOTIDE SEQUENCE</scope>
    <source>
        <strain evidence="2">UoL-WK</strain>
    </source>
</reference>
<dbReference type="InterPro" id="IPR020904">
    <property type="entry name" value="Sc_DH/Rdtase_CS"/>
</dbReference>
<sequence length="322" mass="36257">SKLCAILPVLNQTLRISGKSVFITGCDSGFGHKLALRLHALGCDVFAGCLFPDGEGAISLSKYQSERLKVVKLDVTKDEDVFAAVNYVTNNLRNNSLWALVNNAGVVHYAATEFGENGIGVFDETMRVNALGTVRVTKAFLPLLRKEKGSRAIFLSSIAGRVEFPTLTAYSMSKFAVNAFCNSLRREMKRFHVYVSIIEPTVYKTAMGDKKIILEDFRRIWEKTSDEVKEDYGHDGYRKNHDYVEALMDTRISNCDDVVDAIVEAIRRKEPRCVYRVGSFVVRATIEASTYFAEEFSDIVYSHHISMITLKLIAFVHRVLRI</sequence>
<dbReference type="EMBL" id="NCKU01003767">
    <property type="protein sequence ID" value="RWS06959.1"/>
    <property type="molecule type" value="Genomic_DNA"/>
</dbReference>
<accession>A0A443QVC5</accession>
<dbReference type="InterPro" id="IPR036291">
    <property type="entry name" value="NAD(P)-bd_dom_sf"/>
</dbReference>
<gene>
    <name evidence="2" type="ORF">B4U79_00938</name>
    <name evidence="3" type="ORF">B4U79_09353</name>
</gene>
<dbReference type="STRING" id="1965070.A0A443QVC5"/>
<name>A0A443QVC5_9ACAR</name>
<dbReference type="GO" id="GO:0016491">
    <property type="term" value="F:oxidoreductase activity"/>
    <property type="evidence" value="ECO:0007669"/>
    <property type="project" value="UniProtKB-KW"/>
</dbReference>
<evidence type="ECO:0000313" key="4">
    <source>
        <dbReference type="Proteomes" id="UP000285301"/>
    </source>
</evidence>
<dbReference type="OrthoDB" id="6422490at2759"/>
<comment type="caution">
    <text evidence="2">The sequence shown here is derived from an EMBL/GenBank/DDBJ whole genome shotgun (WGS) entry which is preliminary data.</text>
</comment>
<keyword evidence="1" id="KW-0560">Oxidoreductase</keyword>
<reference evidence="2 4" key="1">
    <citation type="journal article" date="2018" name="Gigascience">
        <title>Genomes of trombidid mites reveal novel predicted allergens and laterally-transferred genes associated with secondary metabolism.</title>
        <authorList>
            <person name="Dong X."/>
            <person name="Chaisiri K."/>
            <person name="Xia D."/>
            <person name="Armstrong S.D."/>
            <person name="Fang Y."/>
            <person name="Donnelly M.J."/>
            <person name="Kadowaki T."/>
            <person name="McGarry J.W."/>
            <person name="Darby A.C."/>
            <person name="Makepeace B.L."/>
        </authorList>
    </citation>
    <scope>NUCLEOTIDE SEQUENCE [LARGE SCALE GENOMIC DNA]</scope>
    <source>
        <strain evidence="2">UoL-WK</strain>
    </source>
</reference>
<dbReference type="AlphaFoldDB" id="A0A443QVC5"/>
<keyword evidence="4" id="KW-1185">Reference proteome</keyword>
<dbReference type="PROSITE" id="PS00061">
    <property type="entry name" value="ADH_SHORT"/>
    <property type="match status" value="1"/>
</dbReference>
<dbReference type="PRINTS" id="PR00081">
    <property type="entry name" value="GDHRDH"/>
</dbReference>
<dbReference type="PANTHER" id="PTHR43313">
    <property type="entry name" value="SHORT-CHAIN DEHYDROGENASE/REDUCTASE FAMILY 9C"/>
    <property type="match status" value="1"/>
</dbReference>
<feature type="non-terminal residue" evidence="2">
    <location>
        <position position="1"/>
    </location>
</feature>
<dbReference type="PANTHER" id="PTHR43313:SF50">
    <property type="entry name" value="GH26015P"/>
    <property type="match status" value="1"/>
</dbReference>
<evidence type="ECO:0000313" key="2">
    <source>
        <dbReference type="EMBL" id="RWS06959.1"/>
    </source>
</evidence>
<dbReference type="EMBL" id="NCKU01002516">
    <property type="protein sequence ID" value="RWS09410.1"/>
    <property type="molecule type" value="Genomic_DNA"/>
</dbReference>
<dbReference type="Pfam" id="PF00106">
    <property type="entry name" value="adh_short"/>
    <property type="match status" value="1"/>
</dbReference>
<proteinExistence type="predicted"/>
<dbReference type="SUPFAM" id="SSF51735">
    <property type="entry name" value="NAD(P)-binding Rossmann-fold domains"/>
    <property type="match status" value="1"/>
</dbReference>
<dbReference type="Gene3D" id="3.40.50.720">
    <property type="entry name" value="NAD(P)-binding Rossmann-like Domain"/>
    <property type="match status" value="1"/>
</dbReference>
<organism evidence="2 4">
    <name type="scientific">Dinothrombium tinctorium</name>
    <dbReference type="NCBI Taxonomy" id="1965070"/>
    <lineage>
        <taxon>Eukaryota</taxon>
        <taxon>Metazoa</taxon>
        <taxon>Ecdysozoa</taxon>
        <taxon>Arthropoda</taxon>
        <taxon>Chelicerata</taxon>
        <taxon>Arachnida</taxon>
        <taxon>Acari</taxon>
        <taxon>Acariformes</taxon>
        <taxon>Trombidiformes</taxon>
        <taxon>Prostigmata</taxon>
        <taxon>Anystina</taxon>
        <taxon>Parasitengona</taxon>
        <taxon>Trombidioidea</taxon>
        <taxon>Trombidiidae</taxon>
        <taxon>Dinothrombium</taxon>
    </lineage>
</organism>
<protein>
    <submittedName>
        <fullName evidence="2">D-beta-hydroxybutyrate dehydrogenase-like protein</fullName>
    </submittedName>
</protein>
<evidence type="ECO:0000256" key="1">
    <source>
        <dbReference type="ARBA" id="ARBA00023002"/>
    </source>
</evidence>
<dbReference type="GO" id="GO:0008202">
    <property type="term" value="P:steroid metabolic process"/>
    <property type="evidence" value="ECO:0007669"/>
    <property type="project" value="TreeGrafter"/>
</dbReference>
<dbReference type="Proteomes" id="UP000285301">
    <property type="component" value="Unassembled WGS sequence"/>
</dbReference>
<dbReference type="InterPro" id="IPR002347">
    <property type="entry name" value="SDR_fam"/>
</dbReference>
<evidence type="ECO:0000313" key="3">
    <source>
        <dbReference type="EMBL" id="RWS09410.1"/>
    </source>
</evidence>